<dbReference type="InterPro" id="IPR029060">
    <property type="entry name" value="PIN-like_dom_sf"/>
</dbReference>
<dbReference type="InParanoid" id="A0A317ZK96"/>
<dbReference type="OrthoDB" id="9787727at2"/>
<comment type="caution">
    <text evidence="2">The sequence shown here is derived from an EMBL/GenBank/DDBJ whole genome shotgun (WGS) entry which is preliminary data.</text>
</comment>
<dbReference type="SUPFAM" id="SSF88723">
    <property type="entry name" value="PIN domain-like"/>
    <property type="match status" value="1"/>
</dbReference>
<reference evidence="2 3" key="1">
    <citation type="submission" date="2018-05" db="EMBL/GenBank/DDBJ databases">
        <title>Coraliomargarita sinensis sp. nov., isolated from a marine solar saltern.</title>
        <authorList>
            <person name="Zhou L.Y."/>
        </authorList>
    </citation>
    <scope>NUCLEOTIDE SEQUENCE [LARGE SCALE GENOMIC DNA]</scope>
    <source>
        <strain evidence="2 3">WN38</strain>
    </source>
</reference>
<gene>
    <name evidence="2" type="ORF">DDZ13_00815</name>
</gene>
<keyword evidence="3" id="KW-1185">Reference proteome</keyword>
<name>A0A317ZK96_9BACT</name>
<evidence type="ECO:0000313" key="2">
    <source>
        <dbReference type="EMBL" id="PXA05442.1"/>
    </source>
</evidence>
<protein>
    <recommendedName>
        <fullName evidence="1">PIN domain-containing protein</fullName>
    </recommendedName>
</protein>
<evidence type="ECO:0000259" key="1">
    <source>
        <dbReference type="Pfam" id="PF13470"/>
    </source>
</evidence>
<dbReference type="InterPro" id="IPR002716">
    <property type="entry name" value="PIN_dom"/>
</dbReference>
<dbReference type="EMBL" id="QHJQ01000001">
    <property type="protein sequence ID" value="PXA05442.1"/>
    <property type="molecule type" value="Genomic_DNA"/>
</dbReference>
<dbReference type="Pfam" id="PF13470">
    <property type="entry name" value="PIN_3"/>
    <property type="match status" value="1"/>
</dbReference>
<dbReference type="Gene3D" id="3.40.50.1010">
    <property type="entry name" value="5'-nuclease"/>
    <property type="match status" value="1"/>
</dbReference>
<dbReference type="Proteomes" id="UP000247099">
    <property type="component" value="Unassembled WGS sequence"/>
</dbReference>
<feature type="domain" description="PIN" evidence="1">
    <location>
        <begin position="2"/>
        <end position="115"/>
    </location>
</feature>
<accession>A0A317ZK96</accession>
<proteinExistence type="predicted"/>
<evidence type="ECO:0000313" key="3">
    <source>
        <dbReference type="Proteomes" id="UP000247099"/>
    </source>
</evidence>
<sequence>MRLVFDTNVLLDIALGRQPFAASSLEAYEKVRASGDLPLVAPHSLATFYYIVAQAYDRVRANKAIKDLLTTCEVTAFNDDSALRSCEFGLADFEDAMVVSAAVLSEADLILTRNEADFANSPIPVQSPDAYNESI</sequence>
<dbReference type="AlphaFoldDB" id="A0A317ZK96"/>
<organism evidence="2 3">
    <name type="scientific">Coraliomargarita sinensis</name>
    <dbReference type="NCBI Taxonomy" id="2174842"/>
    <lineage>
        <taxon>Bacteria</taxon>
        <taxon>Pseudomonadati</taxon>
        <taxon>Verrucomicrobiota</taxon>
        <taxon>Opitutia</taxon>
        <taxon>Puniceicoccales</taxon>
        <taxon>Coraliomargaritaceae</taxon>
        <taxon>Coraliomargarita</taxon>
    </lineage>
</organism>
<dbReference type="RefSeq" id="WP_110129522.1">
    <property type="nucleotide sequence ID" value="NZ_QHJQ01000001.1"/>
</dbReference>